<gene>
    <name evidence="2" type="ORF">M430DRAFT_57593</name>
</gene>
<dbReference type="GeneID" id="36576760"/>
<sequence>MSTNVRQHGLHLSTATSYVLLFVATMPGRQQTFELIPTSLVRSNGPKPPMTSKAAKKAYLKANRGPRISRAERRRLEQEELARQKKEYEKERNARKARAAREKKAQKEREEREARKKMGIPEPSKFVRASQPTISHFIRNGAKRLRQDMEAVAEESDSTVNEDQYNADPPAKHAAVDDSSEDEFGEFPPLSQSDLPKLLDTIGSSMEPLKEQAEESQELPRRRDTADEDEYPFDDEHMIAELATTQLLSEVAEAASRSDGPQSPRKSPNPPNSAPRSVDQEETSKANAKGPAILKPQETGRQVLQERPVNILPQTKAKKSISFASTPPNRIFPASTVNRTNMPPSATQAFLENHLDDFFPSPSQEVRELLEDIDDLPSNTQIARELSPSKPDEEDPFAGMILTQDFVLSSQDLREITTPSQAAAPERADEYAPSPPPHIASKEKRRFFEEKEEDLVHAAIHESKVTAEQENQRMNPPKTAPGATKRTFQRVLSAATDYGDEEFSAVEEELLALF</sequence>
<organism evidence="2 3">
    <name type="scientific">Amorphotheca resinae ATCC 22711</name>
    <dbReference type="NCBI Taxonomy" id="857342"/>
    <lineage>
        <taxon>Eukaryota</taxon>
        <taxon>Fungi</taxon>
        <taxon>Dikarya</taxon>
        <taxon>Ascomycota</taxon>
        <taxon>Pezizomycotina</taxon>
        <taxon>Leotiomycetes</taxon>
        <taxon>Helotiales</taxon>
        <taxon>Amorphothecaceae</taxon>
        <taxon>Amorphotheca</taxon>
    </lineage>
</organism>
<dbReference type="EMBL" id="KZ679009">
    <property type="protein sequence ID" value="PSS22245.1"/>
    <property type="molecule type" value="Genomic_DNA"/>
</dbReference>
<protein>
    <submittedName>
        <fullName evidence="2">Uncharacterized protein</fullName>
    </submittedName>
</protein>
<dbReference type="STRING" id="857342.A0A2T3B654"/>
<feature type="compositionally biased region" description="Basic and acidic residues" evidence="1">
    <location>
        <begin position="87"/>
        <end position="116"/>
    </location>
</feature>
<name>A0A2T3B654_AMORE</name>
<dbReference type="AlphaFoldDB" id="A0A2T3B654"/>
<accession>A0A2T3B654</accession>
<dbReference type="OrthoDB" id="4590776at2759"/>
<evidence type="ECO:0000313" key="2">
    <source>
        <dbReference type="EMBL" id="PSS22245.1"/>
    </source>
</evidence>
<evidence type="ECO:0000256" key="1">
    <source>
        <dbReference type="SAM" id="MobiDB-lite"/>
    </source>
</evidence>
<feature type="region of interest" description="Disordered" evidence="1">
    <location>
        <begin position="417"/>
        <end position="445"/>
    </location>
</feature>
<reference evidence="2 3" key="1">
    <citation type="journal article" date="2018" name="New Phytol.">
        <title>Comparative genomics and transcriptomics depict ericoid mycorrhizal fungi as versatile saprotrophs and plant mutualists.</title>
        <authorList>
            <person name="Martino E."/>
            <person name="Morin E."/>
            <person name="Grelet G.A."/>
            <person name="Kuo A."/>
            <person name="Kohler A."/>
            <person name="Daghino S."/>
            <person name="Barry K.W."/>
            <person name="Cichocki N."/>
            <person name="Clum A."/>
            <person name="Dockter R.B."/>
            <person name="Hainaut M."/>
            <person name="Kuo R.C."/>
            <person name="LaButti K."/>
            <person name="Lindahl B.D."/>
            <person name="Lindquist E.A."/>
            <person name="Lipzen A."/>
            <person name="Khouja H.R."/>
            <person name="Magnuson J."/>
            <person name="Murat C."/>
            <person name="Ohm R.A."/>
            <person name="Singer S.W."/>
            <person name="Spatafora J.W."/>
            <person name="Wang M."/>
            <person name="Veneault-Fourrey C."/>
            <person name="Henrissat B."/>
            <person name="Grigoriev I.V."/>
            <person name="Martin F.M."/>
            <person name="Perotto S."/>
        </authorList>
    </citation>
    <scope>NUCLEOTIDE SEQUENCE [LARGE SCALE GENOMIC DNA]</scope>
    <source>
        <strain evidence="2 3">ATCC 22711</strain>
    </source>
</reference>
<evidence type="ECO:0000313" key="3">
    <source>
        <dbReference type="Proteomes" id="UP000241818"/>
    </source>
</evidence>
<feature type="region of interest" description="Disordered" evidence="1">
    <location>
        <begin position="464"/>
        <end position="484"/>
    </location>
</feature>
<proteinExistence type="predicted"/>
<dbReference type="Proteomes" id="UP000241818">
    <property type="component" value="Unassembled WGS sequence"/>
</dbReference>
<feature type="region of interest" description="Disordered" evidence="1">
    <location>
        <begin position="87"/>
        <end position="329"/>
    </location>
</feature>
<feature type="compositionally biased region" description="Basic and acidic residues" evidence="1">
    <location>
        <begin position="208"/>
        <end position="225"/>
    </location>
</feature>
<dbReference type="RefSeq" id="XP_024722400.1">
    <property type="nucleotide sequence ID" value="XM_024868679.1"/>
</dbReference>
<keyword evidence="3" id="KW-1185">Reference proteome</keyword>
<dbReference type="InParanoid" id="A0A2T3B654"/>